<keyword evidence="3" id="KW-1185">Reference proteome</keyword>
<dbReference type="RefSeq" id="WP_343773229.1">
    <property type="nucleotide sequence ID" value="NZ_BAAADV010000001.1"/>
</dbReference>
<sequence>MTDESSLPTRRSLLASIGGVGAFGAAGAKTLASLSDEEGVSGDLQAGSVNVDVTCDGCNVKDGRLQLGLGSISPGESNSKTLQLSVPEGTNPVRLWFRTGCPPVPDPLGAALEARVAVRPNCDDAKRRYPLGDEWISFSELRREFHGGIRLDDPDDPCLGAGEQLCLDVEYRLPEDATGVVGAETGLVLDFYAQQCRHVSENDVESPFPDEECPAAECPDCVKLGKLEVSDDQLSIRTYDFDEQYGEFEGDDAYELEVFTVTNKEEEGNNQETVCASVGVLKDGSESAAPPICKVDVKGGDVTETYDIDPPTTRTRGEVCSDPEGNNASGKRPAISNLTVYVCSEEVGADG</sequence>
<protein>
    <recommendedName>
        <fullName evidence="4">SipW-cognate class signal peptide</fullName>
    </recommendedName>
</protein>
<accession>A0AAV3T8S4</accession>
<name>A0AAV3T8S4_9EURY</name>
<evidence type="ECO:0000313" key="3">
    <source>
        <dbReference type="Proteomes" id="UP001500420"/>
    </source>
</evidence>
<feature type="region of interest" description="Disordered" evidence="1">
    <location>
        <begin position="309"/>
        <end position="331"/>
    </location>
</feature>
<dbReference type="Proteomes" id="UP001500420">
    <property type="component" value="Unassembled WGS sequence"/>
</dbReference>
<reference evidence="2 3" key="1">
    <citation type="journal article" date="2019" name="Int. J. Syst. Evol. Microbiol.">
        <title>The Global Catalogue of Microorganisms (GCM) 10K type strain sequencing project: providing services to taxonomists for standard genome sequencing and annotation.</title>
        <authorList>
            <consortium name="The Broad Institute Genomics Platform"/>
            <consortium name="The Broad Institute Genome Sequencing Center for Infectious Disease"/>
            <person name="Wu L."/>
            <person name="Ma J."/>
        </authorList>
    </citation>
    <scope>NUCLEOTIDE SEQUENCE [LARGE SCALE GENOMIC DNA]</scope>
    <source>
        <strain evidence="2 3">JCM 16328</strain>
    </source>
</reference>
<organism evidence="2 3">
    <name type="scientific">Natronoarchaeum mannanilyticum</name>
    <dbReference type="NCBI Taxonomy" id="926360"/>
    <lineage>
        <taxon>Archaea</taxon>
        <taxon>Methanobacteriati</taxon>
        <taxon>Methanobacteriota</taxon>
        <taxon>Stenosarchaea group</taxon>
        <taxon>Halobacteria</taxon>
        <taxon>Halobacteriales</taxon>
        <taxon>Natronoarchaeaceae</taxon>
    </lineage>
</organism>
<evidence type="ECO:0000256" key="1">
    <source>
        <dbReference type="SAM" id="MobiDB-lite"/>
    </source>
</evidence>
<comment type="caution">
    <text evidence="2">The sequence shown here is derived from an EMBL/GenBank/DDBJ whole genome shotgun (WGS) entry which is preliminary data.</text>
</comment>
<evidence type="ECO:0008006" key="4">
    <source>
        <dbReference type="Google" id="ProtNLM"/>
    </source>
</evidence>
<proteinExistence type="predicted"/>
<gene>
    <name evidence="2" type="ORF">GCM10009020_14100</name>
</gene>
<dbReference type="PROSITE" id="PS51318">
    <property type="entry name" value="TAT"/>
    <property type="match status" value="1"/>
</dbReference>
<dbReference type="InterPro" id="IPR006311">
    <property type="entry name" value="TAT_signal"/>
</dbReference>
<dbReference type="AlphaFoldDB" id="A0AAV3T8S4"/>
<dbReference type="EMBL" id="BAAADV010000001">
    <property type="protein sequence ID" value="GAA0669320.1"/>
    <property type="molecule type" value="Genomic_DNA"/>
</dbReference>
<evidence type="ECO:0000313" key="2">
    <source>
        <dbReference type="EMBL" id="GAA0669320.1"/>
    </source>
</evidence>